<dbReference type="EMBL" id="ATBP01000916">
    <property type="protein sequence ID" value="ETR68542.1"/>
    <property type="molecule type" value="Genomic_DNA"/>
</dbReference>
<reference evidence="2" key="1">
    <citation type="submission" date="2012-11" db="EMBL/GenBank/DDBJ databases">
        <authorList>
            <person name="Lucero-Rivera Y.E."/>
            <person name="Tovar-Ramirez D."/>
        </authorList>
    </citation>
    <scope>NUCLEOTIDE SEQUENCE [LARGE SCALE GENOMIC DNA]</scope>
    <source>
        <strain evidence="2">Araruama</strain>
    </source>
</reference>
<dbReference type="InterPro" id="IPR013320">
    <property type="entry name" value="ConA-like_dom_sf"/>
</dbReference>
<dbReference type="AlphaFoldDB" id="A0A1V1P0Z6"/>
<dbReference type="Gene3D" id="2.60.120.200">
    <property type="match status" value="1"/>
</dbReference>
<organism evidence="1 2">
    <name type="scientific">Candidatus Magnetoglobus multicellularis str. Araruama</name>
    <dbReference type="NCBI Taxonomy" id="890399"/>
    <lineage>
        <taxon>Bacteria</taxon>
        <taxon>Pseudomonadati</taxon>
        <taxon>Thermodesulfobacteriota</taxon>
        <taxon>Desulfobacteria</taxon>
        <taxon>Desulfobacterales</taxon>
        <taxon>Desulfobacteraceae</taxon>
        <taxon>Candidatus Magnetoglobus</taxon>
    </lineage>
</organism>
<dbReference type="SUPFAM" id="SSF49899">
    <property type="entry name" value="Concanavalin A-like lectins/glucanases"/>
    <property type="match status" value="1"/>
</dbReference>
<evidence type="ECO:0008006" key="3">
    <source>
        <dbReference type="Google" id="ProtNLM"/>
    </source>
</evidence>
<sequence>MKLPLPLNLDWHTLFSNETNAFVCINGETKELGLKNGNTFYGCGFFMSDLSDGWHHIAVVGKDNEQHFYVNGEFKGTSVFQIIGDINAIGNIPAGKEYVSNLDEVRIWTIERLSVEIRESYNQRLWGMEDGLVCYLDFNTPDTTIIDQSGHNNDATLENTARLIDAFLPNREFKPGDPPG</sequence>
<protein>
    <recommendedName>
        <fullName evidence="3">LamG-like jellyroll fold domain-containing protein</fullName>
    </recommendedName>
</protein>
<name>A0A1V1P0Z6_9BACT</name>
<dbReference type="Proteomes" id="UP000189670">
    <property type="component" value="Unassembled WGS sequence"/>
</dbReference>
<dbReference type="Pfam" id="PF13385">
    <property type="entry name" value="Laminin_G_3"/>
    <property type="match status" value="1"/>
</dbReference>
<proteinExistence type="predicted"/>
<evidence type="ECO:0000313" key="1">
    <source>
        <dbReference type="EMBL" id="ETR68542.1"/>
    </source>
</evidence>
<gene>
    <name evidence="1" type="ORF">OMM_04505</name>
</gene>
<evidence type="ECO:0000313" key="2">
    <source>
        <dbReference type="Proteomes" id="UP000189670"/>
    </source>
</evidence>
<accession>A0A1V1P0Z6</accession>
<comment type="caution">
    <text evidence="1">The sequence shown here is derived from an EMBL/GenBank/DDBJ whole genome shotgun (WGS) entry which is preliminary data.</text>
</comment>